<dbReference type="AlphaFoldDB" id="W0F2H6"/>
<reference evidence="2 3" key="1">
    <citation type="submission" date="2013-12" db="EMBL/GenBank/DDBJ databases">
        <authorList>
            <consortium name="DOE Joint Genome Institute"/>
            <person name="Eisen J."/>
            <person name="Huntemann M."/>
            <person name="Han J."/>
            <person name="Chen A."/>
            <person name="Kyrpides N."/>
            <person name="Mavromatis K."/>
            <person name="Markowitz V."/>
            <person name="Palaniappan K."/>
            <person name="Ivanova N."/>
            <person name="Schaumberg A."/>
            <person name="Pati A."/>
            <person name="Liolios K."/>
            <person name="Nordberg H.P."/>
            <person name="Cantor M.N."/>
            <person name="Hua S.X."/>
            <person name="Woyke T."/>
        </authorList>
    </citation>
    <scope>NUCLEOTIDE SEQUENCE [LARGE SCALE GENOMIC DNA]</scope>
    <source>
        <strain evidence="3">DSM 19437</strain>
    </source>
</reference>
<dbReference type="EMBL" id="CP007035">
    <property type="protein sequence ID" value="AHF17212.1"/>
    <property type="molecule type" value="Genomic_DNA"/>
</dbReference>
<evidence type="ECO:0000313" key="2">
    <source>
        <dbReference type="EMBL" id="AHF17212.1"/>
    </source>
</evidence>
<dbReference type="Gene3D" id="1.10.260.40">
    <property type="entry name" value="lambda repressor-like DNA-binding domains"/>
    <property type="match status" value="1"/>
</dbReference>
<feature type="domain" description="HTH cro/C1-type" evidence="1">
    <location>
        <begin position="80"/>
        <end position="134"/>
    </location>
</feature>
<evidence type="ECO:0000313" key="3">
    <source>
        <dbReference type="Proteomes" id="UP000003586"/>
    </source>
</evidence>
<dbReference type="OrthoDB" id="961302at2"/>
<gene>
    <name evidence="2" type="ORF">NIASO_03805</name>
</gene>
<organism evidence="2 3">
    <name type="scientific">Niabella soli DSM 19437</name>
    <dbReference type="NCBI Taxonomy" id="929713"/>
    <lineage>
        <taxon>Bacteria</taxon>
        <taxon>Pseudomonadati</taxon>
        <taxon>Bacteroidota</taxon>
        <taxon>Chitinophagia</taxon>
        <taxon>Chitinophagales</taxon>
        <taxon>Chitinophagaceae</taxon>
        <taxon>Niabella</taxon>
    </lineage>
</organism>
<dbReference type="STRING" id="929713.NIASO_03805"/>
<dbReference type="KEGG" id="nso:NIASO_03805"/>
<dbReference type="Proteomes" id="UP000003586">
    <property type="component" value="Chromosome"/>
</dbReference>
<dbReference type="eggNOG" id="ENOG50343PR">
    <property type="taxonomic scope" value="Bacteria"/>
</dbReference>
<dbReference type="InterPro" id="IPR010982">
    <property type="entry name" value="Lambda_DNA-bd_dom_sf"/>
</dbReference>
<dbReference type="InterPro" id="IPR001387">
    <property type="entry name" value="Cro/C1-type_HTH"/>
</dbReference>
<dbReference type="SMART" id="SM00530">
    <property type="entry name" value="HTH_XRE"/>
    <property type="match status" value="1"/>
</dbReference>
<name>W0F2H6_9BACT</name>
<dbReference type="GO" id="GO:0003677">
    <property type="term" value="F:DNA binding"/>
    <property type="evidence" value="ECO:0007669"/>
    <property type="project" value="InterPro"/>
</dbReference>
<dbReference type="HOGENOM" id="CLU_1853093_0_0_10"/>
<dbReference type="SUPFAM" id="SSF47413">
    <property type="entry name" value="lambda repressor-like DNA-binding domains"/>
    <property type="match status" value="1"/>
</dbReference>
<dbReference type="Pfam" id="PF01381">
    <property type="entry name" value="HTH_3"/>
    <property type="match status" value="1"/>
</dbReference>
<proteinExistence type="predicted"/>
<evidence type="ECO:0000259" key="1">
    <source>
        <dbReference type="PROSITE" id="PS50943"/>
    </source>
</evidence>
<protein>
    <recommendedName>
        <fullName evidence="1">HTH cro/C1-type domain-containing protein</fullName>
    </recommendedName>
</protein>
<sequence>MKKQFEDLTEITDKKTFENARVYFEELIQYATKNGYLAELDADNKYTREMGRIGGMIADYESLYMKFKHLKVKNPLIISIEKQMQKKDLNQRQTAALLEVKENTLSQIMSGKRGVSMQMAKRLYSVLKIDPKTIIEFA</sequence>
<accession>W0F2H6</accession>
<dbReference type="RefSeq" id="WP_008583467.1">
    <property type="nucleotide sequence ID" value="NZ_CP007035.1"/>
</dbReference>
<dbReference type="CDD" id="cd00093">
    <property type="entry name" value="HTH_XRE"/>
    <property type="match status" value="1"/>
</dbReference>
<dbReference type="PROSITE" id="PS50943">
    <property type="entry name" value="HTH_CROC1"/>
    <property type="match status" value="1"/>
</dbReference>
<keyword evidence="3" id="KW-1185">Reference proteome</keyword>